<comment type="caution">
    <text evidence="1">The sequence shown here is derived from an EMBL/GenBank/DDBJ whole genome shotgun (WGS) entry which is preliminary data.</text>
</comment>
<dbReference type="AlphaFoldDB" id="A0A4Y2HDA7"/>
<gene>
    <name evidence="1" type="ORF">AVEN_110938_1</name>
</gene>
<dbReference type="EMBL" id="BGPR01001858">
    <property type="protein sequence ID" value="GBM63252.1"/>
    <property type="molecule type" value="Genomic_DNA"/>
</dbReference>
<evidence type="ECO:0000313" key="2">
    <source>
        <dbReference type="Proteomes" id="UP000499080"/>
    </source>
</evidence>
<keyword evidence="2" id="KW-1185">Reference proteome</keyword>
<protein>
    <submittedName>
        <fullName evidence="1">Uncharacterized protein</fullName>
    </submittedName>
</protein>
<evidence type="ECO:0000313" key="1">
    <source>
        <dbReference type="EMBL" id="GBM63252.1"/>
    </source>
</evidence>
<sequence length="96" mass="11123">MTWRNHDFKWSRKYVLTKLLNSSLPSAQGILLYLLQKDIRQGTGIDHRFSQPKKNITRSSDSCLLGVQNRTPELLCRRISVRETFAKGFLKATPFV</sequence>
<proteinExistence type="predicted"/>
<name>A0A4Y2HDA7_ARAVE</name>
<dbReference type="Proteomes" id="UP000499080">
    <property type="component" value="Unassembled WGS sequence"/>
</dbReference>
<accession>A0A4Y2HDA7</accession>
<reference evidence="1 2" key="1">
    <citation type="journal article" date="2019" name="Sci. Rep.">
        <title>Orb-weaving spider Araneus ventricosus genome elucidates the spidroin gene catalogue.</title>
        <authorList>
            <person name="Kono N."/>
            <person name="Nakamura H."/>
            <person name="Ohtoshi R."/>
            <person name="Moran D.A.P."/>
            <person name="Shinohara A."/>
            <person name="Yoshida Y."/>
            <person name="Fujiwara M."/>
            <person name="Mori M."/>
            <person name="Tomita M."/>
            <person name="Arakawa K."/>
        </authorList>
    </citation>
    <scope>NUCLEOTIDE SEQUENCE [LARGE SCALE GENOMIC DNA]</scope>
</reference>
<organism evidence="1 2">
    <name type="scientific">Araneus ventricosus</name>
    <name type="common">Orbweaver spider</name>
    <name type="synonym">Epeira ventricosa</name>
    <dbReference type="NCBI Taxonomy" id="182803"/>
    <lineage>
        <taxon>Eukaryota</taxon>
        <taxon>Metazoa</taxon>
        <taxon>Ecdysozoa</taxon>
        <taxon>Arthropoda</taxon>
        <taxon>Chelicerata</taxon>
        <taxon>Arachnida</taxon>
        <taxon>Araneae</taxon>
        <taxon>Araneomorphae</taxon>
        <taxon>Entelegynae</taxon>
        <taxon>Araneoidea</taxon>
        <taxon>Araneidae</taxon>
        <taxon>Araneus</taxon>
    </lineage>
</organism>